<proteinExistence type="predicted"/>
<evidence type="ECO:0008006" key="2">
    <source>
        <dbReference type="Google" id="ProtNLM"/>
    </source>
</evidence>
<dbReference type="EMBL" id="LAZR01021772">
    <property type="protein sequence ID" value="KKL84186.1"/>
    <property type="molecule type" value="Genomic_DNA"/>
</dbReference>
<reference evidence="1" key="1">
    <citation type="journal article" date="2015" name="Nature">
        <title>Complex archaea that bridge the gap between prokaryotes and eukaryotes.</title>
        <authorList>
            <person name="Spang A."/>
            <person name="Saw J.H."/>
            <person name="Jorgensen S.L."/>
            <person name="Zaremba-Niedzwiedzka K."/>
            <person name="Martijn J."/>
            <person name="Lind A.E."/>
            <person name="van Eijk R."/>
            <person name="Schleper C."/>
            <person name="Guy L."/>
            <person name="Ettema T.J."/>
        </authorList>
    </citation>
    <scope>NUCLEOTIDE SEQUENCE</scope>
</reference>
<protein>
    <recommendedName>
        <fullName evidence="2">ISAzo13 family transposase</fullName>
    </recommendedName>
</protein>
<name>A0A0F9G121_9ZZZZ</name>
<dbReference type="NCBIfam" id="NF033519">
    <property type="entry name" value="transpos_ISAzo13"/>
    <property type="match status" value="1"/>
</dbReference>
<organism evidence="1">
    <name type="scientific">marine sediment metagenome</name>
    <dbReference type="NCBI Taxonomy" id="412755"/>
    <lineage>
        <taxon>unclassified sequences</taxon>
        <taxon>metagenomes</taxon>
        <taxon>ecological metagenomes</taxon>
    </lineage>
</organism>
<comment type="caution">
    <text evidence="1">The sequence shown here is derived from an EMBL/GenBank/DDBJ whole genome shotgun (WGS) entry which is preliminary data.</text>
</comment>
<accession>A0A0F9G121</accession>
<evidence type="ECO:0000313" key="1">
    <source>
        <dbReference type="EMBL" id="KKL84186.1"/>
    </source>
</evidence>
<gene>
    <name evidence="1" type="ORF">LCGC14_1967220</name>
</gene>
<dbReference type="AlphaFoldDB" id="A0A0F9G121"/>
<sequence length="283" mass="31899">MEPETAGDPMGKSLNWTRKSTYSLSKTLKGKGIDISPNTAGKALKAIGYSLRLNRKSISTTQHPDRDQQFQFIESKVKEYEDMGQPIISVDTKKKEMIGNFSNKGRKYGKEAEKTMDHDFLSNAIGKISPYGIYEKLTNKGTVVLGTSSETPEFAVDAIETWLTGIAYKRYDNIQKLLILCDSGGSNGYRKHGWKYFLYTKLSSIYGIDIRVCHYPSGASKWNPIEHKMFSHISKNWEGVPLRSHEVAMNYIESTTTTKGLAIQAFLNEKEYQSGMTLMLSQT</sequence>
<dbReference type="Pfam" id="PF07592">
    <property type="entry name" value="DDE_Tnp_ISAZ013"/>
    <property type="match status" value="1"/>
</dbReference>
<dbReference type="InterPro" id="IPR011518">
    <property type="entry name" value="Transposase_36"/>
</dbReference>